<reference evidence="3" key="1">
    <citation type="submission" date="2020-09" db="EMBL/GenBank/DDBJ databases">
        <title>Whole genome shotgun sequence of Streptomyces cinnamonensis NBRC 15873.</title>
        <authorList>
            <person name="Komaki H."/>
            <person name="Tamura T."/>
        </authorList>
    </citation>
    <scope>NUCLEOTIDE SEQUENCE [LARGE SCALE GENOMIC DNA]</scope>
    <source>
        <strain evidence="3">NBRC 15873</strain>
    </source>
</reference>
<organism evidence="2 3">
    <name type="scientific">Streptomyces virginiae</name>
    <name type="common">Streptomyces cinnamonensis</name>
    <dbReference type="NCBI Taxonomy" id="1961"/>
    <lineage>
        <taxon>Bacteria</taxon>
        <taxon>Bacillati</taxon>
        <taxon>Actinomycetota</taxon>
        <taxon>Actinomycetes</taxon>
        <taxon>Kitasatosporales</taxon>
        <taxon>Streptomycetaceae</taxon>
        <taxon>Streptomyces</taxon>
    </lineage>
</organism>
<feature type="compositionally biased region" description="Low complexity" evidence="1">
    <location>
        <begin position="112"/>
        <end position="127"/>
    </location>
</feature>
<proteinExistence type="predicted"/>
<feature type="region of interest" description="Disordered" evidence="1">
    <location>
        <begin position="111"/>
        <end position="133"/>
    </location>
</feature>
<accession>A0ABQ3NN76</accession>
<sequence>MSVRSRVERAGPATIGVIISIAGFTESVIQQVVEFRGRQPILLIGGKELLQLLRSPELLANLLKAKQAELVAHGRVHLGLDTTTKTKRRPINDLPAASVSLLGDTPWSRCRTSPPTTASVNSSSSTNCPMWTG</sequence>
<evidence type="ECO:0000256" key="1">
    <source>
        <dbReference type="SAM" id="MobiDB-lite"/>
    </source>
</evidence>
<dbReference type="EMBL" id="BNDV01000008">
    <property type="protein sequence ID" value="GHI14220.1"/>
    <property type="molecule type" value="Genomic_DNA"/>
</dbReference>
<evidence type="ECO:0000313" key="3">
    <source>
        <dbReference type="Proteomes" id="UP000660554"/>
    </source>
</evidence>
<comment type="caution">
    <text evidence="2">The sequence shown here is derived from an EMBL/GenBank/DDBJ whole genome shotgun (WGS) entry which is preliminary data.</text>
</comment>
<evidence type="ECO:0000313" key="2">
    <source>
        <dbReference type="EMBL" id="GHI14220.1"/>
    </source>
</evidence>
<name>A0ABQ3NN76_STRVG</name>
<keyword evidence="3" id="KW-1185">Reference proteome</keyword>
<gene>
    <name evidence="2" type="ORF">Scinn_36830</name>
</gene>
<dbReference type="Proteomes" id="UP000660554">
    <property type="component" value="Unassembled WGS sequence"/>
</dbReference>
<protein>
    <recommendedName>
        <fullName evidence="4">Restriction endonuclease type IV Mrr domain-containing protein</fullName>
    </recommendedName>
</protein>
<evidence type="ECO:0008006" key="4">
    <source>
        <dbReference type="Google" id="ProtNLM"/>
    </source>
</evidence>